<dbReference type="PANTHER" id="PTHR32328">
    <property type="entry name" value="L-SERYL-TRNA(SEC) SELENIUM TRANSFERASE"/>
    <property type="match status" value="1"/>
</dbReference>
<name>A0A810LBQ0_9ACTN</name>
<organism evidence="12 13">
    <name type="scientific">Actinocatenispora sera</name>
    <dbReference type="NCBI Taxonomy" id="390989"/>
    <lineage>
        <taxon>Bacteria</taxon>
        <taxon>Bacillati</taxon>
        <taxon>Actinomycetota</taxon>
        <taxon>Actinomycetes</taxon>
        <taxon>Micromonosporales</taxon>
        <taxon>Micromonosporaceae</taxon>
        <taxon>Actinocatenispora</taxon>
    </lineage>
</organism>
<keyword evidence="3 8" id="KW-0808">Transferase</keyword>
<evidence type="ECO:0000256" key="2">
    <source>
        <dbReference type="ARBA" id="ARBA00022490"/>
    </source>
</evidence>
<reference evidence="12" key="1">
    <citation type="submission" date="2020-08" db="EMBL/GenBank/DDBJ databases">
        <title>Whole genome shotgun sequence of Actinocatenispora sera NBRC 101916.</title>
        <authorList>
            <person name="Komaki H."/>
            <person name="Tamura T."/>
        </authorList>
    </citation>
    <scope>NUCLEOTIDE SEQUENCE</scope>
    <source>
        <strain evidence="12">NBRC 101916</strain>
    </source>
</reference>
<gene>
    <name evidence="8 12" type="primary">selA</name>
    <name evidence="12" type="ORF">Asera_57940</name>
</gene>
<comment type="pathway">
    <text evidence="8">Aminoacyl-tRNA biosynthesis; selenocysteinyl-tRNA(Sec) biosynthesis; selenocysteinyl-tRNA(Sec) from L-seryl-tRNA(Sec) (bacterial route): step 1/1.</text>
</comment>
<dbReference type="InterPro" id="IPR018319">
    <property type="entry name" value="SelA-like"/>
</dbReference>
<evidence type="ECO:0000256" key="5">
    <source>
        <dbReference type="ARBA" id="ARBA00022917"/>
    </source>
</evidence>
<proteinExistence type="inferred from homology"/>
<dbReference type="SUPFAM" id="SSF53383">
    <property type="entry name" value="PLP-dependent transferases"/>
    <property type="match status" value="1"/>
</dbReference>
<dbReference type="NCBIfam" id="TIGR00474">
    <property type="entry name" value="selA"/>
    <property type="match status" value="1"/>
</dbReference>
<keyword evidence="5 8" id="KW-0648">Protein biosynthesis</keyword>
<evidence type="ECO:0000313" key="13">
    <source>
        <dbReference type="Proteomes" id="UP000680750"/>
    </source>
</evidence>
<dbReference type="HAMAP" id="MF_00423">
    <property type="entry name" value="SelA"/>
    <property type="match status" value="1"/>
</dbReference>
<evidence type="ECO:0000259" key="11">
    <source>
        <dbReference type="Pfam" id="PF12390"/>
    </source>
</evidence>
<evidence type="ECO:0000256" key="10">
    <source>
        <dbReference type="SAM" id="MobiDB-lite"/>
    </source>
</evidence>
<dbReference type="UniPathway" id="UPA00906">
    <property type="reaction ID" value="UER00896"/>
</dbReference>
<dbReference type="GO" id="GO:0004125">
    <property type="term" value="F:L-seryl-tRNA(Sec) selenium transferase activity"/>
    <property type="evidence" value="ECO:0007669"/>
    <property type="project" value="UniProtKB-UniRule"/>
</dbReference>
<dbReference type="Gene3D" id="3.90.1150.180">
    <property type="match status" value="1"/>
</dbReference>
<comment type="function">
    <text evidence="8">Converts seryl-tRNA(Sec) to selenocysteinyl-tRNA(Sec) required for selenoprotein biosynthesis.</text>
</comment>
<evidence type="ECO:0000256" key="4">
    <source>
        <dbReference type="ARBA" id="ARBA00022898"/>
    </source>
</evidence>
<evidence type="ECO:0000256" key="7">
    <source>
        <dbReference type="ARBA" id="ARBA00044507"/>
    </source>
</evidence>
<comment type="subcellular location">
    <subcellularLocation>
        <location evidence="8">Cytoplasm</location>
    </subcellularLocation>
</comment>
<evidence type="ECO:0000256" key="6">
    <source>
        <dbReference type="ARBA" id="ARBA00023266"/>
    </source>
</evidence>
<keyword evidence="4 8" id="KW-0663">Pyridoxal phosphate</keyword>
<dbReference type="EMBL" id="AP023354">
    <property type="protein sequence ID" value="BCJ31686.1"/>
    <property type="molecule type" value="Genomic_DNA"/>
</dbReference>
<dbReference type="KEGG" id="aser:Asera_57940"/>
<dbReference type="GO" id="GO:0001717">
    <property type="term" value="P:conversion of seryl-tRNAsec to selenocys-tRNAsec"/>
    <property type="evidence" value="ECO:0007669"/>
    <property type="project" value="UniProtKB-UniRule"/>
</dbReference>
<dbReference type="PANTHER" id="PTHR32328:SF0">
    <property type="entry name" value="L-SERYL-TRNA(SEC) SELENIUM TRANSFERASE"/>
    <property type="match status" value="1"/>
</dbReference>
<dbReference type="GO" id="GO:0001514">
    <property type="term" value="P:selenocysteine incorporation"/>
    <property type="evidence" value="ECO:0007669"/>
    <property type="project" value="UniProtKB-UniRule"/>
</dbReference>
<evidence type="ECO:0000313" key="12">
    <source>
        <dbReference type="EMBL" id="BCJ31686.1"/>
    </source>
</evidence>
<keyword evidence="2 8" id="KW-0963">Cytoplasm</keyword>
<dbReference type="InterPro" id="IPR025862">
    <property type="entry name" value="SelA_trans_N_dom"/>
</dbReference>
<dbReference type="AlphaFoldDB" id="A0A810LBQ0"/>
<evidence type="ECO:0000256" key="8">
    <source>
        <dbReference type="HAMAP-Rule" id="MF_00423"/>
    </source>
</evidence>
<keyword evidence="13" id="KW-1185">Reference proteome</keyword>
<dbReference type="InterPro" id="IPR004534">
    <property type="entry name" value="SelA_trans"/>
</dbReference>
<dbReference type="Pfam" id="PF03841">
    <property type="entry name" value="SelA"/>
    <property type="match status" value="1"/>
</dbReference>
<dbReference type="Proteomes" id="UP000680750">
    <property type="component" value="Chromosome"/>
</dbReference>
<dbReference type="InterPro" id="IPR015421">
    <property type="entry name" value="PyrdxlP-dep_Trfase_major"/>
</dbReference>
<comment type="cofactor">
    <cofactor evidence="1 8 9">
        <name>pyridoxal 5'-phosphate</name>
        <dbReference type="ChEBI" id="CHEBI:597326"/>
    </cofactor>
</comment>
<protein>
    <recommendedName>
        <fullName evidence="8">L-seryl-tRNA(Sec) selenium transferase</fullName>
        <ecNumber evidence="8">2.9.1.1</ecNumber>
    </recommendedName>
    <alternativeName>
        <fullName evidence="8">Selenocysteine synthase</fullName>
        <shortName evidence="8">Sec synthase</shortName>
    </alternativeName>
    <alternativeName>
        <fullName evidence="8">Selenocysteinyl-tRNA(Sec) synthase</fullName>
    </alternativeName>
</protein>
<feature type="modified residue" description="N6-(pyridoxal phosphate)lysine" evidence="8 9">
    <location>
        <position position="329"/>
    </location>
</feature>
<feature type="region of interest" description="Disordered" evidence="10">
    <location>
        <begin position="1"/>
        <end position="59"/>
    </location>
</feature>
<comment type="similarity">
    <text evidence="7 8">Belongs to the SelA family.</text>
</comment>
<sequence>MPPHRDEMAARPPAPQYDPDAPVSAAHRDHTAREPMVPRGGEAVPTASRAVRTGEPRRRVPRTDALLADPAVAARVAELGRDLVKATVTRVQQRCRDGALAPESVPAAVLAALPPRAATGRPVVNATGVLLHTNLGRAPLSAAARAAVAASCGTTDLELDLDTGRRGVRGAGTLAALRAAVPAAEAALVVNNNAAAVVLAATALAAGREIVLSRGELVQIGDGFRLPDLIASTGARLREVGTTNCTTAADYRAAVGADTGLIVKLHRSNFTITGFTAEAGIDELTGLGVPVLADLGSGLLAPQPLLPDEPDAATALRDGADLVCFSADKLLGGPQAGVLLGRAATLESLRRHPLYRALRADKLTLAALEATLRGPTPPIAVALAAAPDERLRRAERLAELLRANGIDATAEPSDGVVGGGSAPGVRLASATVRLPTRYAEPLRAGDPAVLGRIADDGCLLDVLAVDPADDRFVADAVLAVARCR</sequence>
<dbReference type="InterPro" id="IPR015424">
    <property type="entry name" value="PyrdxlP-dep_Trfase"/>
</dbReference>
<feature type="domain" description="L-seryl-tRNA selenium transferase N-terminal" evidence="11">
    <location>
        <begin position="57"/>
        <end position="96"/>
    </location>
</feature>
<evidence type="ECO:0000256" key="1">
    <source>
        <dbReference type="ARBA" id="ARBA00001933"/>
    </source>
</evidence>
<dbReference type="GO" id="GO:0005737">
    <property type="term" value="C:cytoplasm"/>
    <property type="evidence" value="ECO:0007669"/>
    <property type="project" value="UniProtKB-SubCell"/>
</dbReference>
<dbReference type="EC" id="2.9.1.1" evidence="8"/>
<keyword evidence="6 8" id="KW-0711">Selenium</keyword>
<accession>A0A810LBQ0</accession>
<evidence type="ECO:0000256" key="9">
    <source>
        <dbReference type="PIRSR" id="PIRSR618319-50"/>
    </source>
</evidence>
<evidence type="ECO:0000256" key="3">
    <source>
        <dbReference type="ARBA" id="ARBA00022679"/>
    </source>
</evidence>
<dbReference type="Gene3D" id="3.40.640.10">
    <property type="entry name" value="Type I PLP-dependent aspartate aminotransferase-like (Major domain)"/>
    <property type="match status" value="1"/>
</dbReference>
<dbReference type="Pfam" id="PF12390">
    <property type="entry name" value="Se-cys_synth_N"/>
    <property type="match status" value="1"/>
</dbReference>
<comment type="catalytic activity">
    <reaction evidence="8">
        <text>L-seryl-tRNA(Sec) + selenophosphate + H(+) = L-selenocysteinyl-tRNA(Sec) + phosphate</text>
        <dbReference type="Rhea" id="RHEA:22728"/>
        <dbReference type="Rhea" id="RHEA-COMP:9742"/>
        <dbReference type="Rhea" id="RHEA-COMP:9743"/>
        <dbReference type="ChEBI" id="CHEBI:15378"/>
        <dbReference type="ChEBI" id="CHEBI:16144"/>
        <dbReference type="ChEBI" id="CHEBI:43474"/>
        <dbReference type="ChEBI" id="CHEBI:78533"/>
        <dbReference type="ChEBI" id="CHEBI:78573"/>
        <dbReference type="EC" id="2.9.1.1"/>
    </reaction>
</comment>